<reference evidence="1" key="1">
    <citation type="journal article" date="2021" name="New Phytol.">
        <title>Evolutionary innovations through gain and loss of genes in the ectomycorrhizal Boletales.</title>
        <authorList>
            <person name="Wu G."/>
            <person name="Miyauchi S."/>
            <person name="Morin E."/>
            <person name="Kuo A."/>
            <person name="Drula E."/>
            <person name="Varga T."/>
            <person name="Kohler A."/>
            <person name="Feng B."/>
            <person name="Cao Y."/>
            <person name="Lipzen A."/>
            <person name="Daum C."/>
            <person name="Hundley H."/>
            <person name="Pangilinan J."/>
            <person name="Johnson J."/>
            <person name="Barry K."/>
            <person name="LaButti K."/>
            <person name="Ng V."/>
            <person name="Ahrendt S."/>
            <person name="Min B."/>
            <person name="Choi I.G."/>
            <person name="Park H."/>
            <person name="Plett J.M."/>
            <person name="Magnuson J."/>
            <person name="Spatafora J.W."/>
            <person name="Nagy L.G."/>
            <person name="Henrissat B."/>
            <person name="Grigoriev I.V."/>
            <person name="Yang Z.L."/>
            <person name="Xu J."/>
            <person name="Martin F.M."/>
        </authorList>
    </citation>
    <scope>NUCLEOTIDE SEQUENCE</scope>
    <source>
        <strain evidence="1">KUC20120723A-06</strain>
    </source>
</reference>
<proteinExistence type="predicted"/>
<protein>
    <submittedName>
        <fullName evidence="1">Uncharacterized protein</fullName>
    </submittedName>
</protein>
<evidence type="ECO:0000313" key="2">
    <source>
        <dbReference type="Proteomes" id="UP000790709"/>
    </source>
</evidence>
<dbReference type="Proteomes" id="UP000790709">
    <property type="component" value="Unassembled WGS sequence"/>
</dbReference>
<comment type="caution">
    <text evidence="1">The sequence shown here is derived from an EMBL/GenBank/DDBJ whole genome shotgun (WGS) entry which is preliminary data.</text>
</comment>
<dbReference type="EMBL" id="MU266900">
    <property type="protein sequence ID" value="KAH7917913.1"/>
    <property type="molecule type" value="Genomic_DNA"/>
</dbReference>
<gene>
    <name evidence="1" type="ORF">BV22DRAFT_1076546</name>
</gene>
<evidence type="ECO:0000313" key="1">
    <source>
        <dbReference type="EMBL" id="KAH7917913.1"/>
    </source>
</evidence>
<keyword evidence="2" id="KW-1185">Reference proteome</keyword>
<accession>A0ACB8AYK9</accession>
<organism evidence="1 2">
    <name type="scientific">Leucogyrophana mollusca</name>
    <dbReference type="NCBI Taxonomy" id="85980"/>
    <lineage>
        <taxon>Eukaryota</taxon>
        <taxon>Fungi</taxon>
        <taxon>Dikarya</taxon>
        <taxon>Basidiomycota</taxon>
        <taxon>Agaricomycotina</taxon>
        <taxon>Agaricomycetes</taxon>
        <taxon>Agaricomycetidae</taxon>
        <taxon>Boletales</taxon>
        <taxon>Boletales incertae sedis</taxon>
        <taxon>Leucogyrophana</taxon>
    </lineage>
</organism>
<sequence>MDFDYENPDLEAFEDEDDCDDECDCPGCLFSDNASDTTPEPLSDSEDEQELHDPIQWEQTRRMKARLEGQDLASKVLSVLDTMHAEGMNVPIFMEALCYGGDAACRSNDRIRYARTCFLMSEQLPCMLPDWHKPPRNHNKGRRPAGARRALEEFAVNCTTSMIDREMEHLAPHFLSSPDELSQEHLTCFDFNDFTDLLKREAPVLWSLLDRIAYTDKQRARNTCKGPDMVILHLISQAQYTRSNRGGRITKLWAIYLKACGLSAHAFDALHALGIVMSHKWTANAYGELSRRAMDEVRREVQHSPWVISHDNVNIPMRVFSQRLHNQSHFTSGCAATVWVLPQDALLPTTANQEFRSFRSIRCTERFSYCDIQDFDPIVHSRIKKQHIFHVLRILLDSPEFADYSHSDNELFKPPPPVDQLPCGPDNIVKQYMLGTTDIEEASYEGNDKVMAELFRQMALNSEEEMKKTGAERVIPWIGDQMTVERLRGLIRYRHEDFNAFDRMDYVIPIFGWFHLQMALANSLHKQYLGTSAGIGGLQQAFDILKRKGLQKAETKGPFWHHLDEALHHIDEAHLRASWLVVGKVVSLDQLKTKSPRELLALAVRLIDEHASRKAVTRMMHVPDKDRDQVQAQFTRWNADVFVYIELTAAMKVGCKGLLPF</sequence>
<name>A0ACB8AYK9_9AGAM</name>